<dbReference type="Proteomes" id="UP001638806">
    <property type="component" value="Unassembled WGS sequence"/>
</dbReference>
<keyword evidence="2" id="KW-1185">Reference proteome</keyword>
<name>A0ACC4E3S4_PURLI</name>
<protein>
    <submittedName>
        <fullName evidence="1">Uncharacterized protein</fullName>
    </submittedName>
</protein>
<comment type="caution">
    <text evidence="1">The sequence shown here is derived from an EMBL/GenBank/DDBJ whole genome shotgun (WGS) entry which is preliminary data.</text>
</comment>
<gene>
    <name evidence="1" type="ORF">ACCO45_004506</name>
</gene>
<dbReference type="EMBL" id="JBGNUJ010000003">
    <property type="protein sequence ID" value="KAL3962983.1"/>
    <property type="molecule type" value="Genomic_DNA"/>
</dbReference>
<organism evidence="1 2">
    <name type="scientific">Purpureocillium lilacinum</name>
    <name type="common">Paecilomyces lilacinus</name>
    <dbReference type="NCBI Taxonomy" id="33203"/>
    <lineage>
        <taxon>Eukaryota</taxon>
        <taxon>Fungi</taxon>
        <taxon>Dikarya</taxon>
        <taxon>Ascomycota</taxon>
        <taxon>Pezizomycotina</taxon>
        <taxon>Sordariomycetes</taxon>
        <taxon>Hypocreomycetidae</taxon>
        <taxon>Hypocreales</taxon>
        <taxon>Ophiocordycipitaceae</taxon>
        <taxon>Purpureocillium</taxon>
    </lineage>
</organism>
<evidence type="ECO:0000313" key="2">
    <source>
        <dbReference type="Proteomes" id="UP001638806"/>
    </source>
</evidence>
<proteinExistence type="predicted"/>
<evidence type="ECO:0000313" key="1">
    <source>
        <dbReference type="EMBL" id="KAL3962983.1"/>
    </source>
</evidence>
<sequence>MPVRCPDNSNPAESGGNPSEPQRTPTTASSAPTRDMHASWQSRTDAGPITTAQHPSTADEAPGIFTINSSTSFAQTGVDPPAETKGQGTPPPDSESNVLSVGAIVGITVGLTAAVVAFAFTITIWRSRRKGSRLSRHTDRGHDTPNTEHAPNQEYRVDIAQFPEECTAENQNPAVRVSSGSLGQPRLLRKRADCLQAKSAPHHVARLSSMAGLVVCPNTFQLERRRQDASR</sequence>
<accession>A0ACC4E3S4</accession>
<reference evidence="1" key="1">
    <citation type="submission" date="2024-12" db="EMBL/GenBank/DDBJ databases">
        <title>Comparative genomics and development of molecular markers within Purpureocillium lilacinum and among Purpureocillium species.</title>
        <authorList>
            <person name="Yeh Z.-Y."/>
            <person name="Ni N.-T."/>
            <person name="Lo P.-H."/>
            <person name="Mushyakhwo K."/>
            <person name="Lin C.-F."/>
            <person name="Nai Y.-S."/>
        </authorList>
    </citation>
    <scope>NUCLEOTIDE SEQUENCE</scope>
    <source>
        <strain evidence="1">NCHU-NPUST-175</strain>
    </source>
</reference>